<keyword evidence="2" id="KW-1185">Reference proteome</keyword>
<protein>
    <submittedName>
        <fullName evidence="1">Uncharacterized protein</fullName>
    </submittedName>
</protein>
<dbReference type="Proteomes" id="UP000012960">
    <property type="component" value="Unplaced"/>
</dbReference>
<proteinExistence type="predicted"/>
<sequence>MLSRIYISFWSTAVAYTLPCCHHLPISWCSVL</sequence>
<evidence type="ECO:0000313" key="1">
    <source>
        <dbReference type="EnsemblPlants" id="Ma06_p06120.1"/>
    </source>
</evidence>
<reference evidence="1" key="1">
    <citation type="submission" date="2021-05" db="UniProtKB">
        <authorList>
            <consortium name="EnsemblPlants"/>
        </authorList>
    </citation>
    <scope>IDENTIFICATION</scope>
    <source>
        <strain evidence="1">subsp. malaccensis</strain>
    </source>
</reference>
<dbReference type="InParanoid" id="A0A804JD80"/>
<evidence type="ECO:0000313" key="2">
    <source>
        <dbReference type="Proteomes" id="UP000012960"/>
    </source>
</evidence>
<dbReference type="AlphaFoldDB" id="A0A804JD80"/>
<organism evidence="1 2">
    <name type="scientific">Musa acuminata subsp. malaccensis</name>
    <name type="common">Wild banana</name>
    <name type="synonym">Musa malaccensis</name>
    <dbReference type="NCBI Taxonomy" id="214687"/>
    <lineage>
        <taxon>Eukaryota</taxon>
        <taxon>Viridiplantae</taxon>
        <taxon>Streptophyta</taxon>
        <taxon>Embryophyta</taxon>
        <taxon>Tracheophyta</taxon>
        <taxon>Spermatophyta</taxon>
        <taxon>Magnoliopsida</taxon>
        <taxon>Liliopsida</taxon>
        <taxon>Zingiberales</taxon>
        <taxon>Musaceae</taxon>
        <taxon>Musa</taxon>
    </lineage>
</organism>
<dbReference type="EnsemblPlants" id="Ma06_t06120.1">
    <property type="protein sequence ID" value="Ma06_p06120.1"/>
    <property type="gene ID" value="Ma06_g06120"/>
</dbReference>
<name>A0A804JD80_MUSAM</name>
<accession>A0A804JD80</accession>
<dbReference type="Gramene" id="Ma06_t06120.1">
    <property type="protein sequence ID" value="Ma06_p06120.1"/>
    <property type="gene ID" value="Ma06_g06120"/>
</dbReference>